<sequence>MNLSALVATEVFKLVEVWKAFWKYLSVAASTRASKMLAKLYLQNVLFSLRLYSSSYYCLPLDQAGISPHSSSHHYDHPHALEDEYGGWERLHRLCRCVVQTSKSLVIYRIPYWTTMNEPNALAVGGYDGGFLPPGRCSTPFGINCSIEYQVIPSLGDLDSSYVHGVEQLEARMLRLSFLLIILLIGPLALPVLSTDEYSREDFPSGFIFGAGSSAYQHKVEGAADEDGRSPSVWDTFAHEGNLHGATGDVAVDEYHKYKEDVRIMAQIGLDAYRFSISWPRLIPNGRGPVNPKGLQYYNNLINELIRHAGIQPHVLLYNYDHPQALEDEYGGWGKQLGVIGISLFIYWLIPLTNSTTDAVATQRAQDFLTGWVADPLVFGDYPITMKRNVGSRLPAFTNHESKLVKGSVDFIGLIHYQAVYIEDNSISLEQENRDFNADMAVMITLDNSSVYEFALRPRNLQQILEYFKNAYGNPAVYVHENGLSLSLHARSSAKELHCQRTRRNSSLEDPSRVKYLNAYIGSVLDAIRNGSNARGYFVWSFLDGLELLDGYESSYGLYYVDLDDPDLKRYPKLSAHCAVALPVFSRDKCSGEDFPPGFVFGAGSSSYQIKLLHAFYFRTAVHKAVQLSRIKYRTSLPFAAMQSRFFRDLAFRVRQFTK</sequence>
<dbReference type="PANTHER" id="PTHR10353:SF29">
    <property type="entry name" value="BETA-GLUCOSIDASE 11"/>
    <property type="match status" value="1"/>
</dbReference>
<comment type="similarity">
    <text evidence="1 2">Belongs to the glycosyl hydrolase 1 family.</text>
</comment>
<dbReference type="GO" id="GO:0005975">
    <property type="term" value="P:carbohydrate metabolic process"/>
    <property type="evidence" value="ECO:0007669"/>
    <property type="project" value="InterPro"/>
</dbReference>
<dbReference type="InterPro" id="IPR017853">
    <property type="entry name" value="GH"/>
</dbReference>
<dbReference type="Gene3D" id="3.20.20.80">
    <property type="entry name" value="Glycosidases"/>
    <property type="match status" value="3"/>
</dbReference>
<dbReference type="InterPro" id="IPR001360">
    <property type="entry name" value="Glyco_hydro_1"/>
</dbReference>
<dbReference type="AlphaFoldDB" id="A0AAV1SD33"/>
<gene>
    <name evidence="3" type="ORF">DCAF_LOCUS20998</name>
</gene>
<evidence type="ECO:0000313" key="3">
    <source>
        <dbReference type="EMBL" id="CAK7348301.1"/>
    </source>
</evidence>
<keyword evidence="4" id="KW-1185">Reference proteome</keyword>
<protein>
    <recommendedName>
        <fullName evidence="5">Beta-glucosidase</fullName>
    </recommendedName>
</protein>
<organism evidence="3 4">
    <name type="scientific">Dovyalis caffra</name>
    <dbReference type="NCBI Taxonomy" id="77055"/>
    <lineage>
        <taxon>Eukaryota</taxon>
        <taxon>Viridiplantae</taxon>
        <taxon>Streptophyta</taxon>
        <taxon>Embryophyta</taxon>
        <taxon>Tracheophyta</taxon>
        <taxon>Spermatophyta</taxon>
        <taxon>Magnoliopsida</taxon>
        <taxon>eudicotyledons</taxon>
        <taxon>Gunneridae</taxon>
        <taxon>Pentapetalae</taxon>
        <taxon>rosids</taxon>
        <taxon>fabids</taxon>
        <taxon>Malpighiales</taxon>
        <taxon>Salicaceae</taxon>
        <taxon>Flacourtieae</taxon>
        <taxon>Dovyalis</taxon>
    </lineage>
</organism>
<dbReference type="EMBL" id="CAWUPB010001173">
    <property type="protein sequence ID" value="CAK7348301.1"/>
    <property type="molecule type" value="Genomic_DNA"/>
</dbReference>
<comment type="caution">
    <text evidence="3">The sequence shown here is derived from an EMBL/GenBank/DDBJ whole genome shotgun (WGS) entry which is preliminary data.</text>
</comment>
<evidence type="ECO:0000313" key="4">
    <source>
        <dbReference type="Proteomes" id="UP001314170"/>
    </source>
</evidence>
<evidence type="ECO:0000256" key="1">
    <source>
        <dbReference type="ARBA" id="ARBA00010838"/>
    </source>
</evidence>
<dbReference type="PANTHER" id="PTHR10353">
    <property type="entry name" value="GLYCOSYL HYDROLASE"/>
    <property type="match status" value="1"/>
</dbReference>
<dbReference type="GO" id="GO:0008422">
    <property type="term" value="F:beta-glucosidase activity"/>
    <property type="evidence" value="ECO:0007669"/>
    <property type="project" value="TreeGrafter"/>
</dbReference>
<reference evidence="3 4" key="1">
    <citation type="submission" date="2024-01" db="EMBL/GenBank/DDBJ databases">
        <authorList>
            <person name="Waweru B."/>
        </authorList>
    </citation>
    <scope>NUCLEOTIDE SEQUENCE [LARGE SCALE GENOMIC DNA]</scope>
</reference>
<accession>A0AAV1SD33</accession>
<dbReference type="SUPFAM" id="SSF51445">
    <property type="entry name" value="(Trans)glycosidases"/>
    <property type="match status" value="2"/>
</dbReference>
<evidence type="ECO:0000256" key="2">
    <source>
        <dbReference type="RuleBase" id="RU003690"/>
    </source>
</evidence>
<dbReference type="PRINTS" id="PR00131">
    <property type="entry name" value="GLHYDRLASE1"/>
</dbReference>
<dbReference type="Pfam" id="PF00232">
    <property type="entry name" value="Glyco_hydro_1"/>
    <property type="match status" value="3"/>
</dbReference>
<name>A0AAV1SD33_9ROSI</name>
<proteinExistence type="inferred from homology"/>
<dbReference type="Proteomes" id="UP001314170">
    <property type="component" value="Unassembled WGS sequence"/>
</dbReference>
<evidence type="ECO:0008006" key="5">
    <source>
        <dbReference type="Google" id="ProtNLM"/>
    </source>
</evidence>